<feature type="compositionally biased region" description="Low complexity" evidence="4">
    <location>
        <begin position="137"/>
        <end position="154"/>
    </location>
</feature>
<reference evidence="7 8" key="2">
    <citation type="submission" date="2016-05" db="EMBL/GenBank/DDBJ databases">
        <title>Lineage-specific infection strategies underlie the spectrum of fungal disease in amphibians.</title>
        <authorList>
            <person name="Cuomo C.A."/>
            <person name="Farrer R.A."/>
            <person name="James T."/>
            <person name="Longcore J."/>
            <person name="Birren B."/>
        </authorList>
    </citation>
    <scope>NUCLEOTIDE SEQUENCE [LARGE SCALE GENOMIC DNA]</scope>
    <source>
        <strain evidence="7 8">JEL423</strain>
    </source>
</reference>
<keyword evidence="3" id="KW-1015">Disulfide bond</keyword>
<comment type="similarity">
    <text evidence="1">Belongs to the peptidase A1 family.</text>
</comment>
<sequence>MSSSATTIDLNTEDMVVGMISADTEHQETASVTMIAQDTGLVMSDDHSMPMVHVNQPFMHELDKASLQPAHMPIPRMPHPVSTAGSPSPKPSFRPNHGPLPSPKRTTKSKTATKKPASNSPATPIPTHFSRQPPPHHTSISHSTPHSSAPHPSTAKGPIPSPLPPKAPAPVPVPSSIPSQSPSAPVPVPRSPRPNPSPQHVPFTAVTLGVGSYALTLTGPLQIGTPPQTIQVQFDTGSSLTWIRSSSCKTGSGCGGPKYDPSRSLTWRPGTGFTQSMTYADGGSISCEEQLDVVHLAGTQLVSESICSANMITNAVNQTDMLGGLVGMSPPLGKDNTNLMLTLEQSFGLSMVSFWYNQMAVEGDHGLISGAGEITFGGYNPARFSGDIEWLPVIPNTGYWSVKLDGMTFGDMIVPVRKELSSQTIFDTGTTLIALPSDMFTVMNTIMYAELDPVGGMYKLDCKHATTLPPVTLFFGGKPYMMTWSEQILTDNVDCWSVFTPTLNMGIIFGVSFLRNYHVTFDYTSTLMQVGLAATTGQVPQPPTFTRTLSNSTSNGKTLQTSSGQSFSEAGYRRTSMTIVWMIAVHIFMVSVDYIDGTLSSRQNKPMTKLGKQQSLTQTSGIVVY</sequence>
<dbReference type="InterPro" id="IPR033121">
    <property type="entry name" value="PEPTIDASE_A1"/>
</dbReference>
<feature type="disulfide bond" evidence="3">
    <location>
        <begin position="462"/>
        <end position="495"/>
    </location>
</feature>
<feature type="domain" description="Peptidase A1" evidence="6">
    <location>
        <begin position="217"/>
        <end position="533"/>
    </location>
</feature>
<dbReference type="SUPFAM" id="SSF50630">
    <property type="entry name" value="Acid proteases"/>
    <property type="match status" value="1"/>
</dbReference>
<evidence type="ECO:0000259" key="5">
    <source>
        <dbReference type="PROSITE" id="PS50835"/>
    </source>
</evidence>
<evidence type="ECO:0000256" key="2">
    <source>
        <dbReference type="PIRSR" id="PIRSR601461-1"/>
    </source>
</evidence>
<dbReference type="PROSITE" id="PS51767">
    <property type="entry name" value="PEPTIDASE_A1"/>
    <property type="match status" value="1"/>
</dbReference>
<dbReference type="Gene3D" id="2.40.70.10">
    <property type="entry name" value="Acid Proteases"/>
    <property type="match status" value="2"/>
</dbReference>
<evidence type="ECO:0000313" key="7">
    <source>
        <dbReference type="EMBL" id="OAJ44562.1"/>
    </source>
</evidence>
<feature type="region of interest" description="Disordered" evidence="4">
    <location>
        <begin position="70"/>
        <end position="203"/>
    </location>
</feature>
<evidence type="ECO:0000313" key="8">
    <source>
        <dbReference type="Proteomes" id="UP000077115"/>
    </source>
</evidence>
<feature type="compositionally biased region" description="Pro residues" evidence="4">
    <location>
        <begin position="184"/>
        <end position="199"/>
    </location>
</feature>
<dbReference type="PANTHER" id="PTHR47966:SF51">
    <property type="entry name" value="BETA-SITE APP-CLEAVING ENZYME, ISOFORM A-RELATED"/>
    <property type="match status" value="1"/>
</dbReference>
<dbReference type="GO" id="GO:0006508">
    <property type="term" value="P:proteolysis"/>
    <property type="evidence" value="ECO:0007669"/>
    <property type="project" value="InterPro"/>
</dbReference>
<evidence type="ECO:0000256" key="1">
    <source>
        <dbReference type="ARBA" id="ARBA00007447"/>
    </source>
</evidence>
<dbReference type="eggNOG" id="KOG1339">
    <property type="taxonomic scope" value="Eukaryota"/>
</dbReference>
<feature type="active site" evidence="2">
    <location>
        <position position="427"/>
    </location>
</feature>
<dbReference type="CDD" id="cd05471">
    <property type="entry name" value="pepsin_like"/>
    <property type="match status" value="1"/>
</dbReference>
<feature type="compositionally biased region" description="Pro residues" evidence="4">
    <location>
        <begin position="88"/>
        <end position="102"/>
    </location>
</feature>
<dbReference type="VEuPathDB" id="FungiDB:BDEG_27776"/>
<feature type="domain" description="Ig-like" evidence="5">
    <location>
        <begin position="227"/>
        <end position="287"/>
    </location>
</feature>
<dbReference type="OrthoDB" id="2747330at2759"/>
<name>A0A177WXA4_BATDL</name>
<evidence type="ECO:0000256" key="3">
    <source>
        <dbReference type="PIRSR" id="PIRSR601461-2"/>
    </source>
</evidence>
<feature type="compositionally biased region" description="Pro residues" evidence="4">
    <location>
        <begin position="159"/>
        <end position="175"/>
    </location>
</feature>
<reference evidence="7 8" key="1">
    <citation type="submission" date="2006-10" db="EMBL/GenBank/DDBJ databases">
        <title>The Genome Sequence of Batrachochytrium dendrobatidis JEL423.</title>
        <authorList>
            <consortium name="The Broad Institute Genome Sequencing Platform"/>
            <person name="Birren B."/>
            <person name="Lander E."/>
            <person name="Galagan J."/>
            <person name="Cuomo C."/>
            <person name="Devon K."/>
            <person name="Jaffe D."/>
            <person name="Butler J."/>
            <person name="Alvarez P."/>
            <person name="Gnerre S."/>
            <person name="Grabherr M."/>
            <person name="Kleber M."/>
            <person name="Mauceli E."/>
            <person name="Brockman W."/>
            <person name="Young S."/>
            <person name="LaButti K."/>
            <person name="Sykes S."/>
            <person name="DeCaprio D."/>
            <person name="Crawford M."/>
            <person name="Koehrsen M."/>
            <person name="Engels R."/>
            <person name="Montgomery P."/>
            <person name="Pearson M."/>
            <person name="Howarth C."/>
            <person name="Larson L."/>
            <person name="White J."/>
            <person name="O'Leary S."/>
            <person name="Kodira C."/>
            <person name="Zeng Q."/>
            <person name="Yandava C."/>
            <person name="Alvarado L."/>
            <person name="Longcore J."/>
            <person name="James T."/>
        </authorList>
    </citation>
    <scope>NUCLEOTIDE SEQUENCE [LARGE SCALE GENOMIC DNA]</scope>
    <source>
        <strain evidence="7 8">JEL423</strain>
    </source>
</reference>
<dbReference type="PANTHER" id="PTHR47966">
    <property type="entry name" value="BETA-SITE APP-CLEAVING ENZYME, ISOFORM A-RELATED"/>
    <property type="match status" value="1"/>
</dbReference>
<protein>
    <recommendedName>
        <fullName evidence="9">Peptidase A1 domain-containing protein</fullName>
    </recommendedName>
</protein>
<dbReference type="GO" id="GO:0004190">
    <property type="term" value="F:aspartic-type endopeptidase activity"/>
    <property type="evidence" value="ECO:0007669"/>
    <property type="project" value="InterPro"/>
</dbReference>
<dbReference type="InterPro" id="IPR034164">
    <property type="entry name" value="Pepsin-like_dom"/>
</dbReference>
<dbReference type="EMBL" id="DS022312">
    <property type="protein sequence ID" value="OAJ44562.1"/>
    <property type="molecule type" value="Genomic_DNA"/>
</dbReference>
<proteinExistence type="inferred from homology"/>
<organism evidence="7 8">
    <name type="scientific">Batrachochytrium dendrobatidis (strain JEL423)</name>
    <dbReference type="NCBI Taxonomy" id="403673"/>
    <lineage>
        <taxon>Eukaryota</taxon>
        <taxon>Fungi</taxon>
        <taxon>Fungi incertae sedis</taxon>
        <taxon>Chytridiomycota</taxon>
        <taxon>Chytridiomycota incertae sedis</taxon>
        <taxon>Chytridiomycetes</taxon>
        <taxon>Rhizophydiales</taxon>
        <taxon>Rhizophydiales incertae sedis</taxon>
        <taxon>Batrachochytrium</taxon>
    </lineage>
</organism>
<dbReference type="Pfam" id="PF00026">
    <property type="entry name" value="Asp"/>
    <property type="match status" value="1"/>
</dbReference>
<evidence type="ECO:0000259" key="6">
    <source>
        <dbReference type="PROSITE" id="PS51767"/>
    </source>
</evidence>
<evidence type="ECO:0000256" key="4">
    <source>
        <dbReference type="SAM" id="MobiDB-lite"/>
    </source>
</evidence>
<dbReference type="InterPro" id="IPR021109">
    <property type="entry name" value="Peptidase_aspartic_dom_sf"/>
</dbReference>
<dbReference type="Proteomes" id="UP000077115">
    <property type="component" value="Unassembled WGS sequence"/>
</dbReference>
<dbReference type="InterPro" id="IPR001461">
    <property type="entry name" value="Aspartic_peptidase_A1"/>
</dbReference>
<gene>
    <name evidence="7" type="ORF">BDEG_27776</name>
</gene>
<accession>A0A177WXA4</accession>
<dbReference type="PRINTS" id="PR00792">
    <property type="entry name" value="PEPSIN"/>
</dbReference>
<dbReference type="InterPro" id="IPR007110">
    <property type="entry name" value="Ig-like_dom"/>
</dbReference>
<dbReference type="AlphaFoldDB" id="A0A177WXA4"/>
<dbReference type="PROSITE" id="PS50835">
    <property type="entry name" value="IG_LIKE"/>
    <property type="match status" value="1"/>
</dbReference>
<evidence type="ECO:0008006" key="9">
    <source>
        <dbReference type="Google" id="ProtNLM"/>
    </source>
</evidence>
<feature type="active site" evidence="2">
    <location>
        <position position="235"/>
    </location>
</feature>